<dbReference type="SUPFAM" id="SSF52518">
    <property type="entry name" value="Thiamin diphosphate-binding fold (THDP-binding)"/>
    <property type="match status" value="1"/>
</dbReference>
<dbReference type="AlphaFoldDB" id="A0A644TLA6"/>
<gene>
    <name evidence="5" type="primary">acoA_3</name>
    <name evidence="5" type="ORF">SDC9_13421</name>
</gene>
<sequence>MNVEMHTVRENALELYRKMVRIRLFEEEAIELAKAGKTRAVVHTYIGQEAIAVGACSCLTNDDYITSTHRGHGHCIAKGADLRKMFAELMGRETGYCKGKGGSMHIADLDTGNLGANGIVGGGIPIATGAATGLLIGKKKHVVVCFFGDGASNQGSFHEALNLASIWNLPVVYICENNKYGISTHYSQAVNIKHIADRAKSYGIPGYTIDGNDVIKVQETVGKAIERCLNGEGPTLIEADTYRISGHYFGDNENYRSREEVNEWRQKDPIMRYESYLLQQGGISKEMLDEILGEEKNTVLSASRKAEQDPEPKVEDMVKDIYATGFASIIWKPFIKAQ</sequence>
<dbReference type="EMBL" id="VSSQ01000038">
    <property type="protein sequence ID" value="MPL67723.1"/>
    <property type="molecule type" value="Genomic_DNA"/>
</dbReference>
<dbReference type="GO" id="GO:0006086">
    <property type="term" value="P:pyruvate decarboxylation to acetyl-CoA"/>
    <property type="evidence" value="ECO:0007669"/>
    <property type="project" value="TreeGrafter"/>
</dbReference>
<name>A0A644TLA6_9ZZZZ</name>
<keyword evidence="2 5" id="KW-0560">Oxidoreductase</keyword>
<protein>
    <submittedName>
        <fullName evidence="5">Acetoin:2,6-dichlorophenolindophenol oxidoreductase subunit alpha</fullName>
        <ecNumber evidence="5">1.1.1.-</ecNumber>
    </submittedName>
</protein>
<dbReference type="EC" id="1.1.1.-" evidence="5"/>
<proteinExistence type="predicted"/>
<comment type="cofactor">
    <cofactor evidence="1">
        <name>thiamine diphosphate</name>
        <dbReference type="ChEBI" id="CHEBI:58937"/>
    </cofactor>
</comment>
<accession>A0A644TLA6</accession>
<evidence type="ECO:0000313" key="5">
    <source>
        <dbReference type="EMBL" id="MPL67723.1"/>
    </source>
</evidence>
<dbReference type="InterPro" id="IPR050642">
    <property type="entry name" value="PDH_E1_Alpha_Subunit"/>
</dbReference>
<dbReference type="PANTHER" id="PTHR11516:SF60">
    <property type="entry name" value="PYRUVATE DEHYDROGENASE E1 COMPONENT SUBUNIT ALPHA"/>
    <property type="match status" value="1"/>
</dbReference>
<organism evidence="5">
    <name type="scientific">bioreactor metagenome</name>
    <dbReference type="NCBI Taxonomy" id="1076179"/>
    <lineage>
        <taxon>unclassified sequences</taxon>
        <taxon>metagenomes</taxon>
        <taxon>ecological metagenomes</taxon>
    </lineage>
</organism>
<feature type="domain" description="Dehydrogenase E1 component" evidence="4">
    <location>
        <begin position="17"/>
        <end position="314"/>
    </location>
</feature>
<dbReference type="PANTHER" id="PTHR11516">
    <property type="entry name" value="PYRUVATE DEHYDROGENASE E1 COMPONENT, ALPHA SUBUNIT BACTERIAL AND ORGANELLAR"/>
    <property type="match status" value="1"/>
</dbReference>
<evidence type="ECO:0000256" key="1">
    <source>
        <dbReference type="ARBA" id="ARBA00001964"/>
    </source>
</evidence>
<evidence type="ECO:0000256" key="3">
    <source>
        <dbReference type="ARBA" id="ARBA00023052"/>
    </source>
</evidence>
<keyword evidence="3" id="KW-0786">Thiamine pyrophosphate</keyword>
<evidence type="ECO:0000259" key="4">
    <source>
        <dbReference type="Pfam" id="PF00676"/>
    </source>
</evidence>
<comment type="caution">
    <text evidence="5">The sequence shown here is derived from an EMBL/GenBank/DDBJ whole genome shotgun (WGS) entry which is preliminary data.</text>
</comment>
<dbReference type="Gene3D" id="3.40.50.970">
    <property type="match status" value="1"/>
</dbReference>
<dbReference type="CDD" id="cd02000">
    <property type="entry name" value="TPP_E1_PDC_ADC_BCADC"/>
    <property type="match status" value="1"/>
</dbReference>
<dbReference type="InterPro" id="IPR001017">
    <property type="entry name" value="DH_E1"/>
</dbReference>
<dbReference type="Pfam" id="PF00676">
    <property type="entry name" value="E1_dh"/>
    <property type="match status" value="1"/>
</dbReference>
<reference evidence="5" key="1">
    <citation type="submission" date="2019-08" db="EMBL/GenBank/DDBJ databases">
        <authorList>
            <person name="Kucharzyk K."/>
            <person name="Murdoch R.W."/>
            <person name="Higgins S."/>
            <person name="Loffler F."/>
        </authorList>
    </citation>
    <scope>NUCLEOTIDE SEQUENCE</scope>
</reference>
<dbReference type="InterPro" id="IPR029061">
    <property type="entry name" value="THDP-binding"/>
</dbReference>
<dbReference type="GO" id="GO:0004739">
    <property type="term" value="F:pyruvate dehydrogenase (acetyl-transferring) activity"/>
    <property type="evidence" value="ECO:0007669"/>
    <property type="project" value="TreeGrafter"/>
</dbReference>
<evidence type="ECO:0000256" key="2">
    <source>
        <dbReference type="ARBA" id="ARBA00023002"/>
    </source>
</evidence>